<comment type="subcellular location">
    <subcellularLocation>
        <location evidence="1">Membrane</location>
        <topology evidence="1">Multi-pass membrane protein</topology>
    </subcellularLocation>
</comment>
<dbReference type="PANTHER" id="PTHR11003">
    <property type="entry name" value="POTASSIUM CHANNEL, SUBFAMILY K"/>
    <property type="match status" value="1"/>
</dbReference>
<dbReference type="OrthoDB" id="415460at2759"/>
<dbReference type="Gene3D" id="1.10.287.70">
    <property type="match status" value="2"/>
</dbReference>
<keyword evidence="4 9" id="KW-1133">Transmembrane helix</keyword>
<dbReference type="GO" id="GO:0015271">
    <property type="term" value="F:outward rectifier potassium channel activity"/>
    <property type="evidence" value="ECO:0007669"/>
    <property type="project" value="TreeGrafter"/>
</dbReference>
<keyword evidence="5 8" id="KW-0406">Ion transport</keyword>
<evidence type="ECO:0000256" key="6">
    <source>
        <dbReference type="ARBA" id="ARBA00023136"/>
    </source>
</evidence>
<evidence type="ECO:0000256" key="1">
    <source>
        <dbReference type="ARBA" id="ARBA00004141"/>
    </source>
</evidence>
<evidence type="ECO:0000256" key="5">
    <source>
        <dbReference type="ARBA" id="ARBA00023065"/>
    </source>
</evidence>
<keyword evidence="3 8" id="KW-0812">Transmembrane</keyword>
<sequence length="330" mass="37824">MVYVFQKSSYGGAKMTTPWEQKKIVMGLILGVFLYALIGALAFQYINPLYTSQGLDETYDTTFNDAFYFAVVTLSTVGYGDVVPYDDGTKLFTAGYVLVSLFLVGYALEVSDFLFSIDVEELEEGNEEETKRFMSRARKQLVINVLIVFLLMLVSTIFFVYVEDYSFVDSLYFTVTTLSTVGYGDLAPRTHEGRLFAIFWVTIGVFMLFRLIGSLMDVILESRKLRWRAQREERQHVIREHLSARVGIIAMRNVTDTEAIQHYTKRDLIEVLTKMEFIMYRLEQEGKVDLSDFRRLDTAFKDLTPESINAEFASPESERVFSSIIGNVVP</sequence>
<evidence type="ECO:0000256" key="2">
    <source>
        <dbReference type="ARBA" id="ARBA00022448"/>
    </source>
</evidence>
<keyword evidence="6 9" id="KW-0472">Membrane</keyword>
<dbReference type="InParanoid" id="A0A2R5G9N6"/>
<evidence type="ECO:0000256" key="9">
    <source>
        <dbReference type="SAM" id="Phobius"/>
    </source>
</evidence>
<feature type="transmembrane region" description="Helical" evidence="9">
    <location>
        <begin position="195"/>
        <end position="220"/>
    </location>
</feature>
<evidence type="ECO:0000313" key="12">
    <source>
        <dbReference type="Proteomes" id="UP000241890"/>
    </source>
</evidence>
<feature type="transmembrane region" description="Helical" evidence="9">
    <location>
        <begin position="91"/>
        <end position="108"/>
    </location>
</feature>
<gene>
    <name evidence="11" type="ORF">FCC1311_039702</name>
</gene>
<evidence type="ECO:0000256" key="4">
    <source>
        <dbReference type="ARBA" id="ARBA00022989"/>
    </source>
</evidence>
<dbReference type="InterPro" id="IPR003280">
    <property type="entry name" value="2pore_dom_K_chnl"/>
</dbReference>
<feature type="domain" description="Potassium channel" evidence="10">
    <location>
        <begin position="37"/>
        <end position="110"/>
    </location>
</feature>
<keyword evidence="12" id="KW-1185">Reference proteome</keyword>
<dbReference type="PANTHER" id="PTHR11003:SF291">
    <property type="entry name" value="IP11374P"/>
    <property type="match status" value="1"/>
</dbReference>
<feature type="domain" description="Potassium channel" evidence="10">
    <location>
        <begin position="147"/>
        <end position="219"/>
    </location>
</feature>
<keyword evidence="2 8" id="KW-0813">Transport</keyword>
<evidence type="ECO:0000256" key="3">
    <source>
        <dbReference type="ARBA" id="ARBA00022692"/>
    </source>
</evidence>
<evidence type="ECO:0000259" key="10">
    <source>
        <dbReference type="Pfam" id="PF07885"/>
    </source>
</evidence>
<evidence type="ECO:0000256" key="8">
    <source>
        <dbReference type="RuleBase" id="RU003857"/>
    </source>
</evidence>
<dbReference type="SUPFAM" id="SSF81324">
    <property type="entry name" value="Voltage-gated potassium channels"/>
    <property type="match status" value="2"/>
</dbReference>
<dbReference type="AlphaFoldDB" id="A0A2R5G9N6"/>
<dbReference type="EMBL" id="BEYU01000035">
    <property type="protein sequence ID" value="GBG27747.1"/>
    <property type="molecule type" value="Genomic_DNA"/>
</dbReference>
<dbReference type="GO" id="GO:0030322">
    <property type="term" value="P:stabilization of membrane potential"/>
    <property type="evidence" value="ECO:0007669"/>
    <property type="project" value="TreeGrafter"/>
</dbReference>
<accession>A0A2R5G9N6</accession>
<dbReference type="GO" id="GO:0022841">
    <property type="term" value="F:potassium ion leak channel activity"/>
    <property type="evidence" value="ECO:0007669"/>
    <property type="project" value="TreeGrafter"/>
</dbReference>
<comment type="caution">
    <text evidence="11">The sequence shown here is derived from an EMBL/GenBank/DDBJ whole genome shotgun (WGS) entry which is preliminary data.</text>
</comment>
<feature type="transmembrane region" description="Helical" evidence="9">
    <location>
        <begin position="141"/>
        <end position="162"/>
    </location>
</feature>
<name>A0A2R5G9N6_9STRA</name>
<reference evidence="11 12" key="1">
    <citation type="submission" date="2017-12" db="EMBL/GenBank/DDBJ databases">
        <title>Sequencing, de novo assembly and annotation of complete genome of a new Thraustochytrid species, strain FCC1311.</title>
        <authorList>
            <person name="Sedici K."/>
            <person name="Godart F."/>
            <person name="Aiese Cigliano R."/>
            <person name="Sanseverino W."/>
            <person name="Barakat M."/>
            <person name="Ortet P."/>
            <person name="Marechal E."/>
            <person name="Cagnac O."/>
            <person name="Amato A."/>
        </authorList>
    </citation>
    <scope>NUCLEOTIDE SEQUENCE [LARGE SCALE GENOMIC DNA]</scope>
</reference>
<dbReference type="Pfam" id="PF07885">
    <property type="entry name" value="Ion_trans_2"/>
    <property type="match status" value="2"/>
</dbReference>
<protein>
    <submittedName>
        <fullName evidence="11">Two-pore potassium channel 1</fullName>
    </submittedName>
</protein>
<dbReference type="GO" id="GO:0005886">
    <property type="term" value="C:plasma membrane"/>
    <property type="evidence" value="ECO:0007669"/>
    <property type="project" value="TreeGrafter"/>
</dbReference>
<evidence type="ECO:0000313" key="11">
    <source>
        <dbReference type="EMBL" id="GBG27747.1"/>
    </source>
</evidence>
<organism evidence="11 12">
    <name type="scientific">Hondaea fermentalgiana</name>
    <dbReference type="NCBI Taxonomy" id="2315210"/>
    <lineage>
        <taxon>Eukaryota</taxon>
        <taxon>Sar</taxon>
        <taxon>Stramenopiles</taxon>
        <taxon>Bigyra</taxon>
        <taxon>Labyrinthulomycetes</taxon>
        <taxon>Thraustochytrida</taxon>
        <taxon>Thraustochytriidae</taxon>
        <taxon>Hondaea</taxon>
    </lineage>
</organism>
<dbReference type="PRINTS" id="PR01333">
    <property type="entry name" value="2POREKCHANEL"/>
</dbReference>
<dbReference type="Proteomes" id="UP000241890">
    <property type="component" value="Unassembled WGS sequence"/>
</dbReference>
<keyword evidence="7 8" id="KW-0407">Ion channel</keyword>
<dbReference type="SMR" id="A0A2R5G9N6"/>
<comment type="similarity">
    <text evidence="8">Belongs to the two pore domain potassium channel (TC 1.A.1.8) family.</text>
</comment>
<feature type="transmembrane region" description="Helical" evidence="9">
    <location>
        <begin position="24"/>
        <end position="46"/>
    </location>
</feature>
<evidence type="ECO:0000256" key="7">
    <source>
        <dbReference type="ARBA" id="ARBA00023303"/>
    </source>
</evidence>
<proteinExistence type="inferred from homology"/>
<dbReference type="InterPro" id="IPR013099">
    <property type="entry name" value="K_chnl_dom"/>
</dbReference>